<dbReference type="InterPro" id="IPR011249">
    <property type="entry name" value="Metalloenz_LuxS/M16"/>
</dbReference>
<dbReference type="AlphaFoldDB" id="A0A932M042"/>
<evidence type="ECO:0000259" key="2">
    <source>
        <dbReference type="Pfam" id="PF00675"/>
    </source>
</evidence>
<dbReference type="SUPFAM" id="SSF63411">
    <property type="entry name" value="LuxS/MPP-like metallohydrolase"/>
    <property type="match status" value="2"/>
</dbReference>
<dbReference type="PANTHER" id="PTHR11851:SF225">
    <property type="entry name" value="NON-PEPTIDASE HOMOLOG YMXG"/>
    <property type="match status" value="1"/>
</dbReference>
<dbReference type="EMBL" id="JACPSX010000070">
    <property type="protein sequence ID" value="MBI3014245.1"/>
    <property type="molecule type" value="Genomic_DNA"/>
</dbReference>
<dbReference type="Gene3D" id="3.30.830.10">
    <property type="entry name" value="Metalloenzyme, LuxS/M16 peptidase-like"/>
    <property type="match status" value="2"/>
</dbReference>
<comment type="caution">
    <text evidence="4">The sequence shown here is derived from an EMBL/GenBank/DDBJ whole genome shotgun (WGS) entry which is preliminary data.</text>
</comment>
<feature type="domain" description="Peptidase M16 C-terminal" evidence="3">
    <location>
        <begin position="214"/>
        <end position="391"/>
    </location>
</feature>
<organism evidence="4 5">
    <name type="scientific">Tectimicrobiota bacterium</name>
    <dbReference type="NCBI Taxonomy" id="2528274"/>
    <lineage>
        <taxon>Bacteria</taxon>
        <taxon>Pseudomonadati</taxon>
        <taxon>Nitrospinota/Tectimicrobiota group</taxon>
        <taxon>Candidatus Tectimicrobiota</taxon>
    </lineage>
</organism>
<dbReference type="Proteomes" id="UP000741360">
    <property type="component" value="Unassembled WGS sequence"/>
</dbReference>
<accession>A0A932M042</accession>
<evidence type="ECO:0000259" key="3">
    <source>
        <dbReference type="Pfam" id="PF05193"/>
    </source>
</evidence>
<keyword evidence="1" id="KW-0732">Signal</keyword>
<dbReference type="PANTHER" id="PTHR11851">
    <property type="entry name" value="METALLOPROTEASE"/>
    <property type="match status" value="1"/>
</dbReference>
<name>A0A932M042_UNCTE</name>
<gene>
    <name evidence="4" type="ORF">HYY65_04060</name>
</gene>
<feature type="signal peptide" evidence="1">
    <location>
        <begin position="1"/>
        <end position="28"/>
    </location>
</feature>
<sequence length="486" mass="53873">MKGFGSSPRKISPFLLAALLGLLLSSCAAPRLDFPAVSDLRYKPIQWTPLEPERRVLKNGLVLYLLEDHELPLINISATIRVGSVYEPADKVGLASLTGSTMRAGGTASFSPEEMNQTLEFLGASVESSIGTESGQVSMGVLRKDLDLGLRIFADVLRRPVFGQQWVDLAKNQAIEGIRRRNDNPGGIAQREFARLIYGDHPNGRLSTVQTIQNITRQDMIDLQRRYYHPNQVILGITGDFQTEEMVARISETFSNWEPDSVVYPPVPPVPREISPSVNFINKEGGQATVVLGHLGIRLNNPDLYALRVMNHILGGGGFNSRLMREIRSDRGLAYSVGSSLGAGVRDLGTFRVSGGTKPQTAAEMISLMIKNLRGIQKDVTREEVEAAKESIVNSFLFTYTSKSAVVDQQIFLEFHDLPRDYLRTYPEKISRVTREDVLRVAGQYLHPDRLILLVVGDDKKFDRSLSDFGAVRTIRLDEPLPATAP</sequence>
<proteinExistence type="predicted"/>
<evidence type="ECO:0000313" key="4">
    <source>
        <dbReference type="EMBL" id="MBI3014245.1"/>
    </source>
</evidence>
<protein>
    <submittedName>
        <fullName evidence="4">Insulinase family protein</fullName>
    </submittedName>
</protein>
<evidence type="ECO:0000313" key="5">
    <source>
        <dbReference type="Proteomes" id="UP000741360"/>
    </source>
</evidence>
<dbReference type="Pfam" id="PF00675">
    <property type="entry name" value="Peptidase_M16"/>
    <property type="match status" value="1"/>
</dbReference>
<feature type="domain" description="Peptidase M16 N-terminal" evidence="2">
    <location>
        <begin position="75"/>
        <end position="186"/>
    </location>
</feature>
<dbReference type="InterPro" id="IPR050361">
    <property type="entry name" value="MPP/UQCRC_Complex"/>
</dbReference>
<dbReference type="PROSITE" id="PS51257">
    <property type="entry name" value="PROKAR_LIPOPROTEIN"/>
    <property type="match status" value="1"/>
</dbReference>
<dbReference type="InterPro" id="IPR011765">
    <property type="entry name" value="Pept_M16_N"/>
</dbReference>
<dbReference type="Pfam" id="PF05193">
    <property type="entry name" value="Peptidase_M16_C"/>
    <property type="match status" value="1"/>
</dbReference>
<evidence type="ECO:0000256" key="1">
    <source>
        <dbReference type="SAM" id="SignalP"/>
    </source>
</evidence>
<dbReference type="GO" id="GO:0046872">
    <property type="term" value="F:metal ion binding"/>
    <property type="evidence" value="ECO:0007669"/>
    <property type="project" value="InterPro"/>
</dbReference>
<dbReference type="InterPro" id="IPR007863">
    <property type="entry name" value="Peptidase_M16_C"/>
</dbReference>
<feature type="chain" id="PRO_5037932546" evidence="1">
    <location>
        <begin position="29"/>
        <end position="486"/>
    </location>
</feature>
<reference evidence="4" key="1">
    <citation type="submission" date="2020-07" db="EMBL/GenBank/DDBJ databases">
        <title>Huge and variable diversity of episymbiotic CPR bacteria and DPANN archaea in groundwater ecosystems.</title>
        <authorList>
            <person name="He C.Y."/>
            <person name="Keren R."/>
            <person name="Whittaker M."/>
            <person name="Farag I.F."/>
            <person name="Doudna J."/>
            <person name="Cate J.H.D."/>
            <person name="Banfield J.F."/>
        </authorList>
    </citation>
    <scope>NUCLEOTIDE SEQUENCE</scope>
    <source>
        <strain evidence="4">NC_groundwater_717_Ag_S-0.2um_59_8</strain>
    </source>
</reference>